<accession>A0ABN2Y6W0</accession>
<dbReference type="InterPro" id="IPR002372">
    <property type="entry name" value="PQQ_rpt_dom"/>
</dbReference>
<proteinExistence type="predicted"/>
<keyword evidence="3" id="KW-1185">Reference proteome</keyword>
<organism evidence="2 3">
    <name type="scientific">Streptomyces synnematoformans</name>
    <dbReference type="NCBI Taxonomy" id="415721"/>
    <lineage>
        <taxon>Bacteria</taxon>
        <taxon>Bacillati</taxon>
        <taxon>Actinomycetota</taxon>
        <taxon>Actinomycetes</taxon>
        <taxon>Kitasatosporales</taxon>
        <taxon>Streptomycetaceae</taxon>
        <taxon>Streptomyces</taxon>
    </lineage>
</organism>
<reference evidence="2 3" key="1">
    <citation type="journal article" date="2019" name="Int. J. Syst. Evol. Microbiol.">
        <title>The Global Catalogue of Microorganisms (GCM) 10K type strain sequencing project: providing services to taxonomists for standard genome sequencing and annotation.</title>
        <authorList>
            <consortium name="The Broad Institute Genomics Platform"/>
            <consortium name="The Broad Institute Genome Sequencing Center for Infectious Disease"/>
            <person name="Wu L."/>
            <person name="Ma J."/>
        </authorList>
    </citation>
    <scope>NUCLEOTIDE SEQUENCE [LARGE SCALE GENOMIC DNA]</scope>
    <source>
        <strain evidence="2 3">JCM 15481</strain>
    </source>
</reference>
<dbReference type="SUPFAM" id="SSF50998">
    <property type="entry name" value="Quinoprotein alcohol dehydrogenase-like"/>
    <property type="match status" value="1"/>
</dbReference>
<gene>
    <name evidence="2" type="ORF">GCM10009802_26110</name>
</gene>
<dbReference type="SUPFAM" id="SSF56112">
    <property type="entry name" value="Protein kinase-like (PK-like)"/>
    <property type="match status" value="1"/>
</dbReference>
<dbReference type="Pfam" id="PF13360">
    <property type="entry name" value="PQQ_2"/>
    <property type="match status" value="1"/>
</dbReference>
<dbReference type="Proteomes" id="UP001500443">
    <property type="component" value="Unassembled WGS sequence"/>
</dbReference>
<dbReference type="EMBL" id="BAAAPF010000065">
    <property type="protein sequence ID" value="GAA2122260.1"/>
    <property type="molecule type" value="Genomic_DNA"/>
</dbReference>
<dbReference type="RefSeq" id="WP_344290084.1">
    <property type="nucleotide sequence ID" value="NZ_BAAAPF010000065.1"/>
</dbReference>
<dbReference type="Gene3D" id="3.30.200.20">
    <property type="entry name" value="Phosphorylase Kinase, domain 1"/>
    <property type="match status" value="1"/>
</dbReference>
<name>A0ABN2Y6W0_9ACTN</name>
<protein>
    <recommendedName>
        <fullName evidence="1">Pyrrolo-quinoline quinone repeat domain-containing protein</fullName>
    </recommendedName>
</protein>
<evidence type="ECO:0000259" key="1">
    <source>
        <dbReference type="Pfam" id="PF13360"/>
    </source>
</evidence>
<evidence type="ECO:0000313" key="2">
    <source>
        <dbReference type="EMBL" id="GAA2122260.1"/>
    </source>
</evidence>
<dbReference type="InterPro" id="IPR011009">
    <property type="entry name" value="Kinase-like_dom_sf"/>
</dbReference>
<dbReference type="Gene3D" id="2.130.10.10">
    <property type="entry name" value="YVTN repeat-like/Quinoprotein amine dehydrogenase"/>
    <property type="match status" value="1"/>
</dbReference>
<sequence length="268" mass="27340">MGRVHLARSASGRLVAVKTVHRHLAADETFRERFRREVRAARGVRGPYTAAVLDADCDAEEPWLAAEFCPGPTLGEVVEAQGPLGGADAASLGAALAEALAAAAGGAAAPGLRGGGDGGGDGKLVTSGRLYAYGADGGRKRWERPSTGPETGWPTGLGGLSAPVVADGLLLHWRDPGTLEAVDLAGGRVRWSRALDGVARLPPAVSGATVYAAHGDACTALRLGTGEPRRTWRLPGQLTGLGADRAGWYAAVGTTALHAYNAHTSDAG</sequence>
<dbReference type="InterPro" id="IPR015943">
    <property type="entry name" value="WD40/YVTN_repeat-like_dom_sf"/>
</dbReference>
<comment type="caution">
    <text evidence="2">The sequence shown here is derived from an EMBL/GenBank/DDBJ whole genome shotgun (WGS) entry which is preliminary data.</text>
</comment>
<evidence type="ECO:0000313" key="3">
    <source>
        <dbReference type="Proteomes" id="UP001500443"/>
    </source>
</evidence>
<dbReference type="InterPro" id="IPR011047">
    <property type="entry name" value="Quinoprotein_ADH-like_sf"/>
</dbReference>
<feature type="domain" description="Pyrrolo-quinoline quinone repeat" evidence="1">
    <location>
        <begin position="127"/>
        <end position="255"/>
    </location>
</feature>